<dbReference type="AlphaFoldDB" id="A0A1M5SRN6"/>
<organism evidence="1 2">
    <name type="scientific">Flavobacterium johnsoniae</name>
    <name type="common">Cytophaga johnsonae</name>
    <dbReference type="NCBI Taxonomy" id="986"/>
    <lineage>
        <taxon>Bacteria</taxon>
        <taxon>Pseudomonadati</taxon>
        <taxon>Bacteroidota</taxon>
        <taxon>Flavobacteriia</taxon>
        <taxon>Flavobacteriales</taxon>
        <taxon>Flavobacteriaceae</taxon>
        <taxon>Flavobacterium</taxon>
    </lineage>
</organism>
<dbReference type="Proteomes" id="UP000184112">
    <property type="component" value="Unassembled WGS sequence"/>
</dbReference>
<reference evidence="1 2" key="1">
    <citation type="submission" date="2016-11" db="EMBL/GenBank/DDBJ databases">
        <authorList>
            <person name="Jaros S."/>
            <person name="Januszkiewicz K."/>
            <person name="Wedrychowicz H."/>
        </authorList>
    </citation>
    <scope>NUCLEOTIDE SEQUENCE [LARGE SCALE GENOMIC DNA]</scope>
    <source>
        <strain evidence="1 2">DSM 6792</strain>
    </source>
</reference>
<accession>A0A1M5SRN6</accession>
<evidence type="ECO:0000313" key="1">
    <source>
        <dbReference type="EMBL" id="SHH41191.1"/>
    </source>
</evidence>
<proteinExistence type="predicted"/>
<gene>
    <name evidence="1" type="ORF">SAMN05444388_110108</name>
</gene>
<dbReference type="EMBL" id="FQWH01000010">
    <property type="protein sequence ID" value="SHH41191.1"/>
    <property type="molecule type" value="Genomic_DNA"/>
</dbReference>
<evidence type="ECO:0000313" key="2">
    <source>
        <dbReference type="Proteomes" id="UP000184112"/>
    </source>
</evidence>
<protein>
    <submittedName>
        <fullName evidence="1">Uncharacterized protein</fullName>
    </submittedName>
</protein>
<sequence>MKLTSIFATESKNYKTNQNNDFKSITSSSFTLLLSSDVLMVCV</sequence>
<name>A0A1M5SRN6_FLAJO</name>